<evidence type="ECO:0000256" key="4">
    <source>
        <dbReference type="ARBA" id="ARBA00022912"/>
    </source>
</evidence>
<dbReference type="Proteomes" id="UP000683360">
    <property type="component" value="Unassembled WGS sequence"/>
</dbReference>
<dbReference type="NCBIfam" id="TIGR01167">
    <property type="entry name" value="LPXTG_anchor"/>
    <property type="match status" value="1"/>
</dbReference>
<dbReference type="InterPro" id="IPR016130">
    <property type="entry name" value="Tyr_Pase_AS"/>
</dbReference>
<dbReference type="SMART" id="SM00194">
    <property type="entry name" value="PTPc"/>
    <property type="match status" value="2"/>
</dbReference>
<dbReference type="PROSITE" id="PS50055">
    <property type="entry name" value="TYR_PHOSPHATASE_PTP"/>
    <property type="match status" value="2"/>
</dbReference>
<protein>
    <recommendedName>
        <fullName evidence="2">protein-tyrosine-phosphatase</fullName>
        <ecNumber evidence="2">3.1.3.48</ecNumber>
    </recommendedName>
</protein>
<evidence type="ECO:0000256" key="2">
    <source>
        <dbReference type="ARBA" id="ARBA00013064"/>
    </source>
</evidence>
<keyword evidence="7" id="KW-0812">Transmembrane</keyword>
<dbReference type="GO" id="GO:0004725">
    <property type="term" value="F:protein tyrosine phosphatase activity"/>
    <property type="evidence" value="ECO:0007669"/>
    <property type="project" value="UniProtKB-EC"/>
</dbReference>
<organism evidence="10 11">
    <name type="scientific">Mytilus edulis</name>
    <name type="common">Blue mussel</name>
    <dbReference type="NCBI Taxonomy" id="6550"/>
    <lineage>
        <taxon>Eukaryota</taxon>
        <taxon>Metazoa</taxon>
        <taxon>Spiralia</taxon>
        <taxon>Lophotrochozoa</taxon>
        <taxon>Mollusca</taxon>
        <taxon>Bivalvia</taxon>
        <taxon>Autobranchia</taxon>
        <taxon>Pteriomorphia</taxon>
        <taxon>Mytilida</taxon>
        <taxon>Mytiloidea</taxon>
        <taxon>Mytilidae</taxon>
        <taxon>Mytilinae</taxon>
        <taxon>Mytilus</taxon>
    </lineage>
</organism>
<feature type="transmembrane region" description="Helical" evidence="7">
    <location>
        <begin position="1033"/>
        <end position="1057"/>
    </location>
</feature>
<keyword evidence="11" id="KW-1185">Reference proteome</keyword>
<feature type="compositionally biased region" description="Polar residues" evidence="6">
    <location>
        <begin position="873"/>
        <end position="908"/>
    </location>
</feature>
<keyword evidence="7" id="KW-0472">Membrane</keyword>
<comment type="caution">
    <text evidence="10">The sequence shown here is derived from an EMBL/GenBank/DDBJ whole genome shotgun (WGS) entry which is preliminary data.</text>
</comment>
<evidence type="ECO:0000256" key="3">
    <source>
        <dbReference type="ARBA" id="ARBA00022801"/>
    </source>
</evidence>
<dbReference type="EC" id="3.1.3.48" evidence="2"/>
<dbReference type="InterPro" id="IPR000387">
    <property type="entry name" value="Tyr_Pase_dom"/>
</dbReference>
<feature type="region of interest" description="Disordered" evidence="6">
    <location>
        <begin position="872"/>
        <end position="908"/>
    </location>
</feature>
<comment type="similarity">
    <text evidence="1">Belongs to the protein-tyrosine phosphatase family.</text>
</comment>
<dbReference type="InterPro" id="IPR050348">
    <property type="entry name" value="Protein-Tyr_Phosphatase"/>
</dbReference>
<evidence type="ECO:0000313" key="10">
    <source>
        <dbReference type="EMBL" id="CAG2194148.1"/>
    </source>
</evidence>
<proteinExistence type="inferred from homology"/>
<evidence type="ECO:0000256" key="5">
    <source>
        <dbReference type="ARBA" id="ARBA00051722"/>
    </source>
</evidence>
<dbReference type="Gene3D" id="3.90.190.10">
    <property type="entry name" value="Protein tyrosine phosphatase superfamily"/>
    <property type="match status" value="2"/>
</dbReference>
<evidence type="ECO:0000256" key="1">
    <source>
        <dbReference type="ARBA" id="ARBA00009580"/>
    </source>
</evidence>
<dbReference type="InterPro" id="IPR003595">
    <property type="entry name" value="Tyr_Pase_cat"/>
</dbReference>
<dbReference type="OrthoDB" id="6159258at2759"/>
<dbReference type="PANTHER" id="PTHR19134">
    <property type="entry name" value="RECEPTOR-TYPE TYROSINE-PROTEIN PHOSPHATASE"/>
    <property type="match status" value="1"/>
</dbReference>
<dbReference type="PROSITE" id="PS00383">
    <property type="entry name" value="TYR_PHOSPHATASE_1"/>
    <property type="match status" value="1"/>
</dbReference>
<feature type="domain" description="Tyrosine-protein phosphatase" evidence="8">
    <location>
        <begin position="1157"/>
        <end position="1409"/>
    </location>
</feature>
<dbReference type="SUPFAM" id="SSF52799">
    <property type="entry name" value="(Phosphotyrosine protein) phosphatases II"/>
    <property type="match status" value="2"/>
</dbReference>
<keyword evidence="3" id="KW-0378">Hydrolase</keyword>
<dbReference type="EMBL" id="CAJPWZ010000470">
    <property type="protein sequence ID" value="CAG2194148.1"/>
    <property type="molecule type" value="Genomic_DNA"/>
</dbReference>
<keyword evidence="4" id="KW-0904">Protein phosphatase</keyword>
<accession>A0A8S3QKD0</accession>
<evidence type="ECO:0000256" key="6">
    <source>
        <dbReference type="SAM" id="MobiDB-lite"/>
    </source>
</evidence>
<dbReference type="InterPro" id="IPR000242">
    <property type="entry name" value="PTP_cat"/>
</dbReference>
<dbReference type="PANTHER" id="PTHR19134:SF562">
    <property type="entry name" value="PROTEIN-TYROSINE-PHOSPHATASE"/>
    <property type="match status" value="1"/>
</dbReference>
<dbReference type="SMART" id="SM00404">
    <property type="entry name" value="PTPc_motif"/>
    <property type="match status" value="2"/>
</dbReference>
<gene>
    <name evidence="10" type="ORF">MEDL_9143</name>
</gene>
<dbReference type="PRINTS" id="PR00700">
    <property type="entry name" value="PRTYPHPHTASE"/>
</dbReference>
<keyword evidence="7" id="KW-1133">Transmembrane helix</keyword>
<feature type="domain" description="Tyrosine-protein phosphatase" evidence="8">
    <location>
        <begin position="1436"/>
        <end position="1693"/>
    </location>
</feature>
<evidence type="ECO:0000256" key="7">
    <source>
        <dbReference type="SAM" id="Phobius"/>
    </source>
</evidence>
<name>A0A8S3QKD0_MYTED</name>
<dbReference type="PROSITE" id="PS50056">
    <property type="entry name" value="TYR_PHOSPHATASE_2"/>
    <property type="match status" value="1"/>
</dbReference>
<feature type="region of interest" description="Disordered" evidence="6">
    <location>
        <begin position="418"/>
        <end position="455"/>
    </location>
</feature>
<feature type="compositionally biased region" description="Polar residues" evidence="6">
    <location>
        <begin position="479"/>
        <end position="506"/>
    </location>
</feature>
<feature type="domain" description="Tyrosine specific protein phosphatases" evidence="9">
    <location>
        <begin position="1343"/>
        <end position="1400"/>
    </location>
</feature>
<evidence type="ECO:0000259" key="8">
    <source>
        <dbReference type="PROSITE" id="PS50055"/>
    </source>
</evidence>
<evidence type="ECO:0000259" key="9">
    <source>
        <dbReference type="PROSITE" id="PS50056"/>
    </source>
</evidence>
<dbReference type="InterPro" id="IPR029021">
    <property type="entry name" value="Prot-tyrosine_phosphatase-like"/>
</dbReference>
<dbReference type="Gene3D" id="2.170.300.10">
    <property type="entry name" value="Tie2 ligand-binding domain superfamily"/>
    <property type="match status" value="1"/>
</dbReference>
<reference evidence="10" key="1">
    <citation type="submission" date="2021-03" db="EMBL/GenBank/DDBJ databases">
        <authorList>
            <person name="Bekaert M."/>
        </authorList>
    </citation>
    <scope>NUCLEOTIDE SEQUENCE</scope>
</reference>
<dbReference type="FunFam" id="3.90.190.10:FF:000102">
    <property type="entry name" value="Receptor-type tyrosine-protein phosphatase"/>
    <property type="match status" value="1"/>
</dbReference>
<evidence type="ECO:0000313" key="11">
    <source>
        <dbReference type="Proteomes" id="UP000683360"/>
    </source>
</evidence>
<dbReference type="CDD" id="cd00047">
    <property type="entry name" value="PTPc"/>
    <property type="match status" value="1"/>
</dbReference>
<comment type="catalytic activity">
    <reaction evidence="5">
        <text>O-phospho-L-tyrosyl-[protein] + H2O = L-tyrosyl-[protein] + phosphate</text>
        <dbReference type="Rhea" id="RHEA:10684"/>
        <dbReference type="Rhea" id="RHEA-COMP:10136"/>
        <dbReference type="Rhea" id="RHEA-COMP:20101"/>
        <dbReference type="ChEBI" id="CHEBI:15377"/>
        <dbReference type="ChEBI" id="CHEBI:43474"/>
        <dbReference type="ChEBI" id="CHEBI:46858"/>
        <dbReference type="ChEBI" id="CHEBI:61978"/>
        <dbReference type="EC" id="3.1.3.48"/>
    </reaction>
</comment>
<feature type="region of interest" description="Disordered" evidence="6">
    <location>
        <begin position="479"/>
        <end position="507"/>
    </location>
</feature>
<dbReference type="Pfam" id="PF00102">
    <property type="entry name" value="Y_phosphatase"/>
    <property type="match status" value="2"/>
</dbReference>
<feature type="region of interest" description="Disordered" evidence="6">
    <location>
        <begin position="820"/>
        <end position="841"/>
    </location>
</feature>
<sequence length="1702" mass="181970">MLVKQNFSIHIAEASCEPSTFGPNCLYSCNCELSCDQLSGACSMCKPGWNGPNCQMHNVAMNKPTRLRKFPNEMADQLVDGDRENTCLSVSGVDTQRLKIDFGVTESLHHITIFDKPNRALSERVWSNDLNIKIGNTTVLKDATSCHNHTGDFPLTGELDVECKISGQHLYLIKKTEPKELKICEVEAYVCTDYTWGNECENFCGNCKYGATCNQLTGECPYDCEAGCNRHNNTAATDITTQSGATDITTQSGATDLTTQLAATDITTQSGATDITTQSGATDITTQLAATDITTQSGATDITTQLAATDITTQSGATHNRSDNTIYRNRCYNTIWSNRLTTQSTGTDVTIQSTGTDVTTQSTSTDLTTQPTAIDETTQSAATGQMTQSLATQQTTQASGTEISTQVAVTDQITQNNATEITSQTAETEHTTQSSGTEAMTQTEGTTISKASGTATQGTTMNLDIVTTTEGATVNTANETVTEGTTNSLATVTPSEGSTANMTNDPATDVTTSVATVSNGTATEGVTVSIASVTGTQETTQSLTTITATEGTTISLATDTTGTTTEEATNNVTTTATDGVTVNVGSGTATETTSSSNEMTTIGMANSTATEGITMSMATDHATEGTTMSMEQSTATEGTTMSMATDHATEETTMSMATGNATEGTKGNSTEAATMSMAQGTATEVTTMSMATATAVEGTTMSMATGNFTEATTMSMSTGNATEGTTGNSTEVTTMSIVSGTATEGATMSMATGTTTEGATMSMATVNATEGTTMSMATGTTTEGATMSMATGTATEGATMSMATVTATEGATMSMATGTATEETTVSSATGTENGTATEETTMSMATGTENGTATEETTMSSATGTVAEGTTVKETPSTATEGATFSMATGTSPEETTGSMATVSPSEETTVSISTGTAAEGTSVSMATGTAAEGTSVSMATGTAAEGTTMSMATGTATEETTMSMATNPATEETTSLATGTASELTTMFVTTGSATASTSVVTEISTMEQTVIGSTVFSITAGPATGSSQNVILIVSIVIPILLLLLIGLIFVILFKKKRKKSADLYTNVRLNEYKKSRPDGSVNVINEFDLPGTETTSLNRSRNPSLASLGSVGKGSVGSGNSQNHMYNNVPTKKAVPINKLQSYIAAMNSKKGFEKEYKVLPAGMVLPHKIGLFEENRSKNRYINMISYDHSRVVLDREVEGDYINANYIDGFIRRNAYIATQGPTRNTTEDFWYMIWQEEVGKIVMLTNLVEANKVKCYKYWPTEDGDLLLNSLQISLNSEENYPSFVIRNISIIDVERNETRNITLFHFTAWPDHGVPDPFQIMIFHRKISQNSTPLGGPMVVHCSAGIGRTGTLVAIDSLFKQGEASYYLGINQYVREMRQNRVNMVQTLTQYIFIHTTLLEMFACSKDPVISRDMFYQVWADPQFKDKVHDEYLSLMALRPEFADGEYSIANDPVNIDKHRNSKIMALDKYRAYLQSYSVNRTDYINAVILPSHYSQQGFILTQFPMKSTVVDLWQMLYDYQSNTVVITDILHFDEQDNGVFWPGIGESLTLGAFVIHCVAQSGNRDITVNLSNKYSNKSLDIKILIGTGWSENQDVPGDADYWFELHNDIHKWQEAQGQKPITVLSRDGGSRGALYCAVSNVLDALDIYQDVDVFHAFRQIHNRKPEVLLFKEQYEHCYEVARLYLDAGSLYSS</sequence>
<keyword evidence="10" id="KW-0675">Receptor</keyword>